<accession>A0ABN8P9A9</accession>
<feature type="chain" id="PRO_5045591609" description="Chitin-binding type-2 domain-containing protein" evidence="7">
    <location>
        <begin position="24"/>
        <end position="840"/>
    </location>
</feature>
<gene>
    <name evidence="9" type="ORF">PLOB_00037389</name>
</gene>
<evidence type="ECO:0000256" key="6">
    <source>
        <dbReference type="SAM" id="MobiDB-lite"/>
    </source>
</evidence>
<dbReference type="Gene3D" id="2.20.100.10">
    <property type="entry name" value="Thrombospondin type-1 (TSP1) repeat"/>
    <property type="match status" value="2"/>
</dbReference>
<feature type="signal peptide" evidence="7">
    <location>
        <begin position="1"/>
        <end position="23"/>
    </location>
</feature>
<dbReference type="InterPro" id="IPR036383">
    <property type="entry name" value="TSP1_rpt_sf"/>
</dbReference>
<feature type="compositionally biased region" description="Pro residues" evidence="6">
    <location>
        <begin position="205"/>
        <end position="215"/>
    </location>
</feature>
<feature type="domain" description="Chitin-binding type-2" evidence="8">
    <location>
        <begin position="446"/>
        <end position="502"/>
    </location>
</feature>
<keyword evidence="5" id="KW-0325">Glycoprotein</keyword>
<dbReference type="InterPro" id="IPR036508">
    <property type="entry name" value="Chitin-bd_dom_sf"/>
</dbReference>
<dbReference type="Gene3D" id="2.170.140.10">
    <property type="entry name" value="Chitin binding domain"/>
    <property type="match status" value="11"/>
</dbReference>
<feature type="domain" description="Chitin-binding type-2" evidence="8">
    <location>
        <begin position="786"/>
        <end position="840"/>
    </location>
</feature>
<dbReference type="SMART" id="SM00494">
    <property type="entry name" value="ChtBD2"/>
    <property type="match status" value="11"/>
</dbReference>
<dbReference type="PRINTS" id="PR01705">
    <property type="entry name" value="TSP1REPEAT"/>
</dbReference>
<dbReference type="SMART" id="SM00209">
    <property type="entry name" value="TSP1"/>
    <property type="match status" value="2"/>
</dbReference>
<feature type="domain" description="Chitin-binding type-2" evidence="8">
    <location>
        <begin position="149"/>
        <end position="202"/>
    </location>
</feature>
<dbReference type="PROSITE" id="PS50092">
    <property type="entry name" value="TSP1"/>
    <property type="match status" value="2"/>
</dbReference>
<dbReference type="SUPFAM" id="SSF82895">
    <property type="entry name" value="TSP-1 type 1 repeat"/>
    <property type="match status" value="2"/>
</dbReference>
<reference evidence="9 10" key="1">
    <citation type="submission" date="2022-05" db="EMBL/GenBank/DDBJ databases">
        <authorList>
            <consortium name="Genoscope - CEA"/>
            <person name="William W."/>
        </authorList>
    </citation>
    <scope>NUCLEOTIDE SEQUENCE [LARGE SCALE GENOMIC DNA]</scope>
</reference>
<dbReference type="Proteomes" id="UP001159405">
    <property type="component" value="Unassembled WGS sequence"/>
</dbReference>
<evidence type="ECO:0000256" key="1">
    <source>
        <dbReference type="ARBA" id="ARBA00022669"/>
    </source>
</evidence>
<feature type="domain" description="Chitin-binding type-2" evidence="8">
    <location>
        <begin position="32"/>
        <end position="88"/>
    </location>
</feature>
<evidence type="ECO:0000256" key="2">
    <source>
        <dbReference type="ARBA" id="ARBA00022729"/>
    </source>
</evidence>
<evidence type="ECO:0000313" key="10">
    <source>
        <dbReference type="Proteomes" id="UP001159405"/>
    </source>
</evidence>
<feature type="region of interest" description="Disordered" evidence="6">
    <location>
        <begin position="202"/>
        <end position="221"/>
    </location>
</feature>
<keyword evidence="2 7" id="KW-0732">Signal</keyword>
<feature type="domain" description="Chitin-binding type-2" evidence="8">
    <location>
        <begin position="631"/>
        <end position="672"/>
    </location>
</feature>
<keyword evidence="1" id="KW-0147">Chitin-binding</keyword>
<dbReference type="SUPFAM" id="SSF57625">
    <property type="entry name" value="Invertebrate chitin-binding proteins"/>
    <property type="match status" value="11"/>
</dbReference>
<keyword evidence="3" id="KW-0677">Repeat</keyword>
<evidence type="ECO:0000313" key="9">
    <source>
        <dbReference type="EMBL" id="CAH3134489.1"/>
    </source>
</evidence>
<dbReference type="PROSITE" id="PS50940">
    <property type="entry name" value="CHIT_BIND_II"/>
    <property type="match status" value="10"/>
</dbReference>
<dbReference type="InterPro" id="IPR051940">
    <property type="entry name" value="Chitin_bind-dev_reg"/>
</dbReference>
<protein>
    <recommendedName>
        <fullName evidence="8">Chitin-binding type-2 domain-containing protein</fullName>
    </recommendedName>
</protein>
<keyword evidence="4" id="KW-1015">Disulfide bond</keyword>
<keyword evidence="10" id="KW-1185">Reference proteome</keyword>
<evidence type="ECO:0000259" key="8">
    <source>
        <dbReference type="PROSITE" id="PS50940"/>
    </source>
</evidence>
<dbReference type="InterPro" id="IPR000884">
    <property type="entry name" value="TSP1_rpt"/>
</dbReference>
<dbReference type="PANTHER" id="PTHR23301:SF0">
    <property type="entry name" value="CHITIN-BINDING TYPE-2 DOMAIN-CONTAINING PROTEIN-RELATED"/>
    <property type="match status" value="1"/>
</dbReference>
<dbReference type="EMBL" id="CALNXK010000054">
    <property type="protein sequence ID" value="CAH3134489.1"/>
    <property type="molecule type" value="Genomic_DNA"/>
</dbReference>
<feature type="domain" description="Chitin-binding type-2" evidence="8">
    <location>
        <begin position="573"/>
        <end position="629"/>
    </location>
</feature>
<evidence type="ECO:0000256" key="7">
    <source>
        <dbReference type="SAM" id="SignalP"/>
    </source>
</evidence>
<comment type="caution">
    <text evidence="9">The sequence shown here is derived from an EMBL/GenBank/DDBJ whole genome shotgun (WGS) entry which is preliminary data.</text>
</comment>
<dbReference type="Pfam" id="PF01607">
    <property type="entry name" value="CBM_14"/>
    <property type="match status" value="11"/>
</dbReference>
<organism evidence="9 10">
    <name type="scientific">Porites lobata</name>
    <dbReference type="NCBI Taxonomy" id="104759"/>
    <lineage>
        <taxon>Eukaryota</taxon>
        <taxon>Metazoa</taxon>
        <taxon>Cnidaria</taxon>
        <taxon>Anthozoa</taxon>
        <taxon>Hexacorallia</taxon>
        <taxon>Scleractinia</taxon>
        <taxon>Fungiina</taxon>
        <taxon>Poritidae</taxon>
        <taxon>Porites</taxon>
    </lineage>
</organism>
<feature type="domain" description="Chitin-binding type-2" evidence="8">
    <location>
        <begin position="673"/>
        <end position="729"/>
    </location>
</feature>
<evidence type="ECO:0000256" key="4">
    <source>
        <dbReference type="ARBA" id="ARBA00023157"/>
    </source>
</evidence>
<feature type="domain" description="Chitin-binding type-2" evidence="8">
    <location>
        <begin position="91"/>
        <end position="147"/>
    </location>
</feature>
<evidence type="ECO:0000256" key="3">
    <source>
        <dbReference type="ARBA" id="ARBA00022737"/>
    </source>
</evidence>
<dbReference type="Pfam" id="PF00090">
    <property type="entry name" value="TSP_1"/>
    <property type="match status" value="2"/>
</dbReference>
<dbReference type="PANTHER" id="PTHR23301">
    <property type="entry name" value="CHITIN BINDING PERITROPHIN-A"/>
    <property type="match status" value="1"/>
</dbReference>
<feature type="domain" description="Chitin-binding type-2" evidence="8">
    <location>
        <begin position="332"/>
        <end position="388"/>
    </location>
</feature>
<sequence>MTLRIICFLILSAAMCLIQPTTGKHVGNYYYYYYCHGKPNGNYRDPDTCYGYIACSNGIPYKMPCPAGLMYNEKKDQCDYPKNVHCPWPWVNICHGKPDGHYKDPDNCYGYIACVNGIAQKFHCPYFLRFNPKTKQCDYPEFVACDNFCDGKPNGNYEDPDTCYGFISCSNGIAYKMACPAGLRYNVKKDQCDWPRNIQLMADGPPGPRGSPAQPPAGEESKSAAAIVPSPILPEVENIVSAQDPGNCYGYISCSNQIAYYMPCPAGLKYNEVHDKDTTREGCRVASRSPLSFVENHFVVKIDWKMIPLFLVLLNLLAVDHATSKHVGKYTYYFCRGKPNGNYRDPDTCYGYIACSNGITYKMPCPAGLMYNAKKDQCDYPKNVHCPWPWVNICHGKPDGHYKDPDNCYGYIACVKGIAQKFFCPYSLRFDPKTQRCYYPDFVTCDNFCDGKRNGNYEDPDTCYGFISCSNGIAYKMACPAGLRYNAKKDQCDWPKNVPCYPINGGWTDWTAWFPCSVSCGRGIQISIRYCTNPYPARGGNRCVGPSVKRQICNPQRCPYRLQLQSRTNILKGRFCDARPNGDYSDPDTCYGFIACSNGIPYKMPCPAGLMFNEKEDKCDYPGNVRCHYKDPNNCYGFIRCHNGRAHKMPCPSGWRFNVLTHQCDYPFKVACDNFCDGKPNGDYRDPDTCHGFISCSNGIPYKMPCPAQLCFNERKDQCDYCKNVPCDPVDGGWSPWSPWYPCSVSCGGGIQIRVRTCTNPPPSYGGKPCCGPSVESRACNQQHCPFTCRGKPNGDYKDPNNCYGFISCSNGIAYYMQCPAGLRFNAALDKCDWPKNVKC</sequence>
<feature type="domain" description="Chitin-binding type-2" evidence="8">
    <location>
        <begin position="391"/>
        <end position="445"/>
    </location>
</feature>
<evidence type="ECO:0000256" key="5">
    <source>
        <dbReference type="ARBA" id="ARBA00023180"/>
    </source>
</evidence>
<dbReference type="InterPro" id="IPR002557">
    <property type="entry name" value="Chitin-bd_dom"/>
</dbReference>
<proteinExistence type="predicted"/>
<name>A0ABN8P9A9_9CNID</name>